<keyword evidence="3" id="KW-1185">Reference proteome</keyword>
<keyword evidence="1" id="KW-0472">Membrane</keyword>
<name>A0A344TT79_9BACT</name>
<dbReference type="RefSeq" id="WP_114070590.1">
    <property type="nucleotide sequence ID" value="NZ_CP030852.1"/>
</dbReference>
<evidence type="ECO:0000313" key="2">
    <source>
        <dbReference type="EMBL" id="AXE21850.1"/>
    </source>
</evidence>
<keyword evidence="1" id="KW-0812">Transmembrane</keyword>
<evidence type="ECO:0000256" key="1">
    <source>
        <dbReference type="SAM" id="Phobius"/>
    </source>
</evidence>
<dbReference type="Proteomes" id="UP000251993">
    <property type="component" value="Plasmid unnamed2"/>
</dbReference>
<dbReference type="EMBL" id="CP030852">
    <property type="protein sequence ID" value="AXE21850.1"/>
    <property type="molecule type" value="Genomic_DNA"/>
</dbReference>
<organism evidence="2 3">
    <name type="scientific">Runella rosea</name>
    <dbReference type="NCBI Taxonomy" id="2259595"/>
    <lineage>
        <taxon>Bacteria</taxon>
        <taxon>Pseudomonadati</taxon>
        <taxon>Bacteroidota</taxon>
        <taxon>Cytophagia</taxon>
        <taxon>Cytophagales</taxon>
        <taxon>Spirosomataceae</taxon>
        <taxon>Runella</taxon>
    </lineage>
</organism>
<gene>
    <name evidence="2" type="ORF">DR864_28695</name>
</gene>
<sequence length="163" mass="18600">MDLGASIVGMIVILICIIPFVLISINNRKKGEELRQRLFDFAKKSNFTVSRFDSWHRSSIGIDDQNGVIFFTRTVKDQAFSQQINLSEIQKCRVIITRKTTSSSGGIEKLELALTYQNKQKPDVILEFYNTAHDSLTLSGELQMVEKWCKIVNDKIPEVTSLR</sequence>
<evidence type="ECO:0000313" key="3">
    <source>
        <dbReference type="Proteomes" id="UP000251993"/>
    </source>
</evidence>
<protein>
    <submittedName>
        <fullName evidence="2">Uncharacterized protein</fullName>
    </submittedName>
</protein>
<accession>A0A344TT79</accession>
<reference evidence="2 3" key="1">
    <citation type="submission" date="2018-07" db="EMBL/GenBank/DDBJ databases">
        <title>Genome sequencing of Runella.</title>
        <authorList>
            <person name="Baek M.-G."/>
            <person name="Yi H."/>
        </authorList>
    </citation>
    <scope>NUCLEOTIDE SEQUENCE [LARGE SCALE GENOMIC DNA]</scope>
    <source>
        <strain evidence="2 3">HYN0085</strain>
        <plasmid evidence="2 3">unnamed2</plasmid>
    </source>
</reference>
<keyword evidence="1" id="KW-1133">Transmembrane helix</keyword>
<dbReference type="AlphaFoldDB" id="A0A344TT79"/>
<geneLocation type="plasmid" evidence="2 3">
    <name>unnamed2</name>
</geneLocation>
<dbReference type="KEGG" id="run:DR864_28695"/>
<feature type="transmembrane region" description="Helical" evidence="1">
    <location>
        <begin position="6"/>
        <end position="25"/>
    </location>
</feature>
<dbReference type="OrthoDB" id="1524706at2"/>
<proteinExistence type="predicted"/>
<keyword evidence="2" id="KW-0614">Plasmid</keyword>